<dbReference type="SUPFAM" id="SSF140500">
    <property type="entry name" value="BAS1536-like"/>
    <property type="match status" value="1"/>
</dbReference>
<reference evidence="1 2" key="1">
    <citation type="submission" date="2015-09" db="EMBL/GenBank/DDBJ databases">
        <title>Genome sequence of Oxobacter pfennigii DSM 3222.</title>
        <authorList>
            <person name="Poehlein A."/>
            <person name="Bengelsdorf F.R."/>
            <person name="Schiel-Bengelsdorf B."/>
            <person name="Duerre P."/>
            <person name="Daniel R."/>
        </authorList>
    </citation>
    <scope>NUCLEOTIDE SEQUENCE [LARGE SCALE GENOMIC DNA]</scope>
    <source>
        <strain evidence="1 2">DSM 3222</strain>
    </source>
</reference>
<dbReference type="GO" id="GO:0046983">
    <property type="term" value="F:protein dimerization activity"/>
    <property type="evidence" value="ECO:0007669"/>
    <property type="project" value="InterPro"/>
</dbReference>
<comment type="caution">
    <text evidence="1">The sequence shown here is derived from an EMBL/GenBank/DDBJ whole genome shotgun (WGS) entry which is preliminary data.</text>
</comment>
<dbReference type="STRING" id="36849.OXPF_10130"/>
<evidence type="ECO:0008006" key="3">
    <source>
        <dbReference type="Google" id="ProtNLM"/>
    </source>
</evidence>
<gene>
    <name evidence="1" type="ORF">OXPF_10130</name>
</gene>
<dbReference type="AlphaFoldDB" id="A0A0P8WDD5"/>
<dbReference type="Gene3D" id="4.10.280.10">
    <property type="entry name" value="Helix-loop-helix DNA-binding domain"/>
    <property type="match status" value="1"/>
</dbReference>
<protein>
    <recommendedName>
        <fullName evidence="3">Spo0E like sporulation regulatory protein</fullName>
    </recommendedName>
</protein>
<name>A0A0P8WDD5_9CLOT</name>
<dbReference type="InterPro" id="IPR018540">
    <property type="entry name" value="Spo0E-like"/>
</dbReference>
<proteinExistence type="predicted"/>
<dbReference type="OrthoDB" id="1757156at2"/>
<dbReference type="InterPro" id="IPR036638">
    <property type="entry name" value="HLH_DNA-bd_sf"/>
</dbReference>
<evidence type="ECO:0000313" key="1">
    <source>
        <dbReference type="EMBL" id="KPU45778.1"/>
    </source>
</evidence>
<evidence type="ECO:0000313" key="2">
    <source>
        <dbReference type="Proteomes" id="UP000050326"/>
    </source>
</evidence>
<dbReference type="Pfam" id="PF09388">
    <property type="entry name" value="SpoOE-like"/>
    <property type="match status" value="1"/>
</dbReference>
<dbReference type="RefSeq" id="WP_054874103.1">
    <property type="nucleotide sequence ID" value="NZ_LKET01000021.1"/>
</dbReference>
<accession>A0A0P8WDD5</accession>
<dbReference type="InterPro" id="IPR037208">
    <property type="entry name" value="Spo0E-like_sf"/>
</dbReference>
<dbReference type="Proteomes" id="UP000050326">
    <property type="component" value="Unassembled WGS sequence"/>
</dbReference>
<sequence length="61" mass="7330">MFIYIEELKIQGLKRTIEKTRKKLNSLLEQDEAKITDEILDTSHKLDILINNYYNMQTEDK</sequence>
<keyword evidence="2" id="KW-1185">Reference proteome</keyword>
<dbReference type="EMBL" id="LKET01000021">
    <property type="protein sequence ID" value="KPU45778.1"/>
    <property type="molecule type" value="Genomic_DNA"/>
</dbReference>
<organism evidence="1 2">
    <name type="scientific">Oxobacter pfennigii</name>
    <dbReference type="NCBI Taxonomy" id="36849"/>
    <lineage>
        <taxon>Bacteria</taxon>
        <taxon>Bacillati</taxon>
        <taxon>Bacillota</taxon>
        <taxon>Clostridia</taxon>
        <taxon>Eubacteriales</taxon>
        <taxon>Clostridiaceae</taxon>
        <taxon>Oxobacter</taxon>
    </lineage>
</organism>
<dbReference type="GO" id="GO:0043937">
    <property type="term" value="P:regulation of sporulation"/>
    <property type="evidence" value="ECO:0007669"/>
    <property type="project" value="InterPro"/>
</dbReference>